<dbReference type="WBParaSite" id="nRc.2.0.1.t11142-RA">
    <property type="protein sequence ID" value="nRc.2.0.1.t11142-RA"/>
    <property type="gene ID" value="nRc.2.0.1.g11142"/>
</dbReference>
<reference evidence="2" key="1">
    <citation type="submission" date="2022-11" db="UniProtKB">
        <authorList>
            <consortium name="WormBaseParasite"/>
        </authorList>
    </citation>
    <scope>IDENTIFICATION</scope>
</reference>
<dbReference type="AlphaFoldDB" id="A0A915IB75"/>
<sequence length="97" mass="10935">CLVHQNNYVFVPVGKDSLAIEDQFILIFAPKNVALGVGIRKKLKSNTQRAMPVFHTKTIEGILEPVAQQSHIFLAFSFKLPYKNGIRNTQILDIRNA</sequence>
<accession>A0A915IB75</accession>
<evidence type="ECO:0000313" key="2">
    <source>
        <dbReference type="WBParaSite" id="nRc.2.0.1.t11142-RA"/>
    </source>
</evidence>
<dbReference type="Proteomes" id="UP000887565">
    <property type="component" value="Unplaced"/>
</dbReference>
<name>A0A915IB75_ROMCU</name>
<keyword evidence="1" id="KW-1185">Reference proteome</keyword>
<proteinExistence type="predicted"/>
<organism evidence="1 2">
    <name type="scientific">Romanomermis culicivorax</name>
    <name type="common">Nematode worm</name>
    <dbReference type="NCBI Taxonomy" id="13658"/>
    <lineage>
        <taxon>Eukaryota</taxon>
        <taxon>Metazoa</taxon>
        <taxon>Ecdysozoa</taxon>
        <taxon>Nematoda</taxon>
        <taxon>Enoplea</taxon>
        <taxon>Dorylaimia</taxon>
        <taxon>Mermithida</taxon>
        <taxon>Mermithoidea</taxon>
        <taxon>Mermithidae</taxon>
        <taxon>Romanomermis</taxon>
    </lineage>
</organism>
<protein>
    <submittedName>
        <fullName evidence="2">Uncharacterized protein</fullName>
    </submittedName>
</protein>
<evidence type="ECO:0000313" key="1">
    <source>
        <dbReference type="Proteomes" id="UP000887565"/>
    </source>
</evidence>